<evidence type="ECO:0000313" key="4">
    <source>
        <dbReference type="EMBL" id="EST12295.1"/>
    </source>
</evidence>
<feature type="domain" description="VTT" evidence="3">
    <location>
        <begin position="53"/>
        <end position="160"/>
    </location>
</feature>
<feature type="transmembrane region" description="Helical" evidence="2">
    <location>
        <begin position="7"/>
        <end position="27"/>
    </location>
</feature>
<dbReference type="InterPro" id="IPR032816">
    <property type="entry name" value="VTT_dom"/>
</dbReference>
<evidence type="ECO:0000256" key="1">
    <source>
        <dbReference type="ARBA" id="ARBA00010792"/>
    </source>
</evidence>
<dbReference type="PANTHER" id="PTHR42709">
    <property type="entry name" value="ALKALINE PHOSPHATASE LIKE PROTEIN"/>
    <property type="match status" value="1"/>
</dbReference>
<dbReference type="Proteomes" id="UP000018296">
    <property type="component" value="Unassembled WGS sequence"/>
</dbReference>
<accession>V6IY61</accession>
<organism evidence="4 5">
    <name type="scientific">Sporolactobacillus laevolacticus DSM 442</name>
    <dbReference type="NCBI Taxonomy" id="1395513"/>
    <lineage>
        <taxon>Bacteria</taxon>
        <taxon>Bacillati</taxon>
        <taxon>Bacillota</taxon>
        <taxon>Bacilli</taxon>
        <taxon>Bacillales</taxon>
        <taxon>Sporolactobacillaceae</taxon>
        <taxon>Sporolactobacillus</taxon>
    </lineage>
</organism>
<name>V6IY61_9BACL</name>
<comment type="caution">
    <text evidence="4">The sequence shown here is derived from an EMBL/GenBank/DDBJ whole genome shotgun (WGS) entry which is preliminary data.</text>
</comment>
<keyword evidence="2" id="KW-0472">Membrane</keyword>
<dbReference type="GO" id="GO:0005886">
    <property type="term" value="C:plasma membrane"/>
    <property type="evidence" value="ECO:0007669"/>
    <property type="project" value="TreeGrafter"/>
</dbReference>
<dbReference type="eggNOG" id="COG0586">
    <property type="taxonomic scope" value="Bacteria"/>
</dbReference>
<evidence type="ECO:0000256" key="2">
    <source>
        <dbReference type="SAM" id="Phobius"/>
    </source>
</evidence>
<dbReference type="OrthoDB" id="9782291at2"/>
<dbReference type="Pfam" id="PF09335">
    <property type="entry name" value="VTT_dom"/>
    <property type="match status" value="1"/>
</dbReference>
<proteinExistence type="inferred from homology"/>
<evidence type="ECO:0000313" key="5">
    <source>
        <dbReference type="Proteomes" id="UP000018296"/>
    </source>
</evidence>
<dbReference type="InterPro" id="IPR051311">
    <property type="entry name" value="DedA_domain"/>
</dbReference>
<dbReference type="PATRIC" id="fig|1395513.3.peg.1317"/>
<dbReference type="EMBL" id="AWTC01000005">
    <property type="protein sequence ID" value="EST12295.1"/>
    <property type="molecule type" value="Genomic_DNA"/>
</dbReference>
<gene>
    <name evidence="4" type="ORF">P343_06510</name>
</gene>
<feature type="transmembrane region" description="Helical" evidence="2">
    <location>
        <begin position="105"/>
        <end position="125"/>
    </location>
</feature>
<dbReference type="STRING" id="1395513.P343_06510"/>
<comment type="similarity">
    <text evidence="1">Belongs to the DedA family.</text>
</comment>
<keyword evidence="5" id="KW-1185">Reference proteome</keyword>
<dbReference type="PANTHER" id="PTHR42709:SF9">
    <property type="entry name" value="ALKALINE PHOSPHATASE LIKE PROTEIN"/>
    <property type="match status" value="1"/>
</dbReference>
<feature type="transmembrane region" description="Helical" evidence="2">
    <location>
        <begin position="57"/>
        <end position="79"/>
    </location>
</feature>
<sequence length="201" mass="22802">MEHIQSLFYTYGYFVVFLFLFCGLIGIPAAEESFLLFIGVTLSQIAVTDIRLSLTLCILMGVLGATSGMVSAYLIGYYIGEPFILKYGKYIGLSPKRWKIAQDRFQRHTFLAIIVGYFIPGIRQINPYLAGLSRARFVTYLSASVFGAVIWSTLFLLLGYFMGNQIHRFLGFRLFHAVLIGVVLFIGFIIITAFQFRKKRV</sequence>
<keyword evidence="2" id="KW-0812">Transmembrane</keyword>
<feature type="transmembrane region" description="Helical" evidence="2">
    <location>
        <begin position="174"/>
        <end position="196"/>
    </location>
</feature>
<keyword evidence="2" id="KW-1133">Transmembrane helix</keyword>
<dbReference type="RefSeq" id="WP_023509579.1">
    <property type="nucleotide sequence ID" value="NZ_AWTC01000005.1"/>
</dbReference>
<reference evidence="4 5" key="1">
    <citation type="journal article" date="2013" name="Genome Announc.">
        <title>Genome Sequence of Sporolactobacillus laevolacticus DSM442, an Efficient Polymer-Grade D-Lactate Producer from Agricultural Waste Cottonseed as a Nitrogen Source.</title>
        <authorList>
            <person name="Wang H."/>
            <person name="Wang L."/>
            <person name="Ju J."/>
            <person name="Yu B."/>
            <person name="Ma Y."/>
        </authorList>
    </citation>
    <scope>NUCLEOTIDE SEQUENCE [LARGE SCALE GENOMIC DNA]</scope>
    <source>
        <strain evidence="4 5">DSM 442</strain>
    </source>
</reference>
<dbReference type="AlphaFoldDB" id="V6IY61"/>
<feature type="transmembrane region" description="Helical" evidence="2">
    <location>
        <begin position="137"/>
        <end position="162"/>
    </location>
</feature>
<evidence type="ECO:0000259" key="3">
    <source>
        <dbReference type="Pfam" id="PF09335"/>
    </source>
</evidence>
<protein>
    <submittedName>
        <fullName evidence="4">Alkaline phosphatase</fullName>
    </submittedName>
</protein>